<dbReference type="PROSITE" id="PS00624">
    <property type="entry name" value="GMC_OXRED_2"/>
    <property type="match status" value="1"/>
</dbReference>
<comment type="cofactor">
    <cofactor evidence="1">
        <name>FAD</name>
        <dbReference type="ChEBI" id="CHEBI:57692"/>
    </cofactor>
</comment>
<dbReference type="PROSITE" id="PS00623">
    <property type="entry name" value="GMC_OXRED_1"/>
    <property type="match status" value="1"/>
</dbReference>
<dbReference type="PANTHER" id="PTHR11552">
    <property type="entry name" value="GLUCOSE-METHANOL-CHOLINE GMC OXIDOREDUCTASE"/>
    <property type="match status" value="1"/>
</dbReference>
<dbReference type="GO" id="GO:0016614">
    <property type="term" value="F:oxidoreductase activity, acting on CH-OH group of donors"/>
    <property type="evidence" value="ECO:0007669"/>
    <property type="project" value="InterPro"/>
</dbReference>
<dbReference type="InterPro" id="IPR007867">
    <property type="entry name" value="GMC_OxRtase_C"/>
</dbReference>
<evidence type="ECO:0000256" key="5">
    <source>
        <dbReference type="RuleBase" id="RU003968"/>
    </source>
</evidence>
<organism evidence="9 10">
    <name type="scientific">Planoprotostelium fungivorum</name>
    <dbReference type="NCBI Taxonomy" id="1890364"/>
    <lineage>
        <taxon>Eukaryota</taxon>
        <taxon>Amoebozoa</taxon>
        <taxon>Evosea</taxon>
        <taxon>Variosea</taxon>
        <taxon>Cavosteliida</taxon>
        <taxon>Cavosteliaceae</taxon>
        <taxon>Planoprotostelium</taxon>
    </lineage>
</organism>
<dbReference type="STRING" id="1890364.A0A2P6N6B9"/>
<keyword evidence="10" id="KW-1185">Reference proteome</keyword>
<dbReference type="InterPro" id="IPR036188">
    <property type="entry name" value="FAD/NAD-bd_sf"/>
</dbReference>
<comment type="caution">
    <text evidence="9">The sequence shown here is derived from an EMBL/GenBank/DDBJ whole genome shotgun (WGS) entry which is preliminary data.</text>
</comment>
<reference evidence="9 10" key="1">
    <citation type="journal article" date="2018" name="Genome Biol. Evol.">
        <title>Multiple Roots of Fruiting Body Formation in Amoebozoa.</title>
        <authorList>
            <person name="Hillmann F."/>
            <person name="Forbes G."/>
            <person name="Novohradska S."/>
            <person name="Ferling I."/>
            <person name="Riege K."/>
            <person name="Groth M."/>
            <person name="Westermann M."/>
            <person name="Marz M."/>
            <person name="Spaller T."/>
            <person name="Winckler T."/>
            <person name="Schaap P."/>
            <person name="Glockner G."/>
        </authorList>
    </citation>
    <scope>NUCLEOTIDE SEQUENCE [LARGE SCALE GENOMIC DNA]</scope>
    <source>
        <strain evidence="9 10">Jena</strain>
    </source>
</reference>
<evidence type="ECO:0000256" key="2">
    <source>
        <dbReference type="ARBA" id="ARBA00010790"/>
    </source>
</evidence>
<gene>
    <name evidence="9" type="ORF">PROFUN_12851</name>
</gene>
<evidence type="ECO:0000313" key="10">
    <source>
        <dbReference type="Proteomes" id="UP000241769"/>
    </source>
</evidence>
<evidence type="ECO:0000256" key="3">
    <source>
        <dbReference type="ARBA" id="ARBA00022630"/>
    </source>
</evidence>
<evidence type="ECO:0000256" key="6">
    <source>
        <dbReference type="SAM" id="MobiDB-lite"/>
    </source>
</evidence>
<dbReference type="Pfam" id="PF00732">
    <property type="entry name" value="GMC_oxred_N"/>
    <property type="match status" value="1"/>
</dbReference>
<protein>
    <submittedName>
        <fullName evidence="9">Putative GMC-type oxidoreductase</fullName>
    </submittedName>
</protein>
<accession>A0A2P6N6B9</accession>
<evidence type="ECO:0000259" key="8">
    <source>
        <dbReference type="PROSITE" id="PS00624"/>
    </source>
</evidence>
<dbReference type="Pfam" id="PF05199">
    <property type="entry name" value="GMC_oxred_C"/>
    <property type="match status" value="1"/>
</dbReference>
<dbReference type="Gene3D" id="3.50.50.60">
    <property type="entry name" value="FAD/NAD(P)-binding domain"/>
    <property type="match status" value="3"/>
</dbReference>
<feature type="domain" description="Glucose-methanol-choline oxidoreductase N-terminal" evidence="8">
    <location>
        <begin position="477"/>
        <end position="491"/>
    </location>
</feature>
<sequence length="818" mass="89499">MISFTTFSFSVSEVLLMILRIKEGRSTDEDNNQSAGPDRWEVRTIKVWRFLSGRIRRMECDKDTFEMNSPIMKGYLLPAALHECEPVLFTQLKTLPQEIIKSFHTTTYEQQLLCTNMTSRLVILVPLVLLASLGVLYHVPQAVVLNSGRTVLSVEERQAPGPHGPANPPSPPSPPSQADDVERYDYVVVGAGPAGSQVAHDLAATTKSSVLLLESGQANWDDINFVDWAGWNGARNSFENNINPSSDNRYSWPMFLSADKTIYGARAAIGAGRGVGGGSAVNTAMFVVGGSYVFDHFWPASWAYNNIKSHVRAITDWVNPFVGTRRTPPQEAWLQAASNIAAKQNTLGGDDYLINRATPGRTPIEPQNSPNTVDYNDVDGINSVTVFGQLQMFDEVVNSTFARRIYAQDLFNSTVMDRSTGRGKGSLSRLQISWGSAVSKITWKKVQGVSTADTVQYVKNGVSKTVKIGKEVVLSAGTFLSPTILQRSGVGNAARLAALGVKDIVYNNTEVGQNMQNHYGAQMVGVANGNLTDISKYWADFVSTWPGLGPYRSGAFFGWNKYDPNRPQQSGASQRVLQTYFTAGVNGPSAASQATFNLSPAASRSFTINNCIVYLSSRGTVEIADPSDPSVLPNMFYQLLPTYTFNASLPAASQYAAAAKIEQNIIMSLMAYYQSYDMIREMNSIIKAQGYNFTLSFAMPLENDVATLWKGVERLGADWFKMMWSWNVNASTSAEDKAFNTACINLINVAKANNYRASHQVGTNTIMKVVDDRLRVLGVKGVRVADQSISPVPAAGNTAFSAFLIGARAAELIRQDNQ</sequence>
<feature type="domain" description="Glucose-methanol-choline oxidoreductase N-terminal" evidence="7">
    <location>
        <begin position="272"/>
        <end position="295"/>
    </location>
</feature>
<dbReference type="SUPFAM" id="SSF51905">
    <property type="entry name" value="FAD/NAD(P)-binding domain"/>
    <property type="match status" value="1"/>
</dbReference>
<dbReference type="AlphaFoldDB" id="A0A2P6N6B9"/>
<name>A0A2P6N6B9_9EUKA</name>
<dbReference type="InParanoid" id="A0A2P6N6B9"/>
<feature type="region of interest" description="Disordered" evidence="6">
    <location>
        <begin position="156"/>
        <end position="179"/>
    </location>
</feature>
<evidence type="ECO:0000259" key="7">
    <source>
        <dbReference type="PROSITE" id="PS00623"/>
    </source>
</evidence>
<proteinExistence type="inferred from homology"/>
<feature type="compositionally biased region" description="Pro residues" evidence="6">
    <location>
        <begin position="162"/>
        <end position="175"/>
    </location>
</feature>
<evidence type="ECO:0000256" key="1">
    <source>
        <dbReference type="ARBA" id="ARBA00001974"/>
    </source>
</evidence>
<comment type="similarity">
    <text evidence="2 5">Belongs to the GMC oxidoreductase family.</text>
</comment>
<keyword evidence="4 5" id="KW-0274">FAD</keyword>
<dbReference type="InterPro" id="IPR012132">
    <property type="entry name" value="GMC_OxRdtase"/>
</dbReference>
<evidence type="ECO:0000313" key="9">
    <source>
        <dbReference type="EMBL" id="PRP79483.1"/>
    </source>
</evidence>
<evidence type="ECO:0000256" key="4">
    <source>
        <dbReference type="ARBA" id="ARBA00022827"/>
    </source>
</evidence>
<dbReference type="EMBL" id="MDYQ01000182">
    <property type="protein sequence ID" value="PRP79483.1"/>
    <property type="molecule type" value="Genomic_DNA"/>
</dbReference>
<dbReference type="Proteomes" id="UP000241769">
    <property type="component" value="Unassembled WGS sequence"/>
</dbReference>
<dbReference type="InterPro" id="IPR000172">
    <property type="entry name" value="GMC_OxRdtase_N"/>
</dbReference>
<dbReference type="GO" id="GO:0050660">
    <property type="term" value="F:flavin adenine dinucleotide binding"/>
    <property type="evidence" value="ECO:0007669"/>
    <property type="project" value="InterPro"/>
</dbReference>
<dbReference type="PANTHER" id="PTHR11552:SF147">
    <property type="entry name" value="CHOLINE DEHYDROGENASE, MITOCHONDRIAL"/>
    <property type="match status" value="1"/>
</dbReference>
<keyword evidence="3 5" id="KW-0285">Flavoprotein</keyword>
<dbReference type="OrthoDB" id="20088at2759"/>